<accession>C6K793</accession>
<sequence>MGSSFLITLLLAIGVYMFIENSHFMCLAEPAERRSLIRIRPEPALFAAEDDPLDIVDKRQFNEYGHMRFGKRGGSDEKFDDYGYMRFGRSRPLANSLPN</sequence>
<protein>
    <submittedName>
        <fullName evidence="2">Sulfakinin</fullName>
    </submittedName>
</protein>
<proteinExistence type="evidence at transcript level"/>
<dbReference type="EMBL" id="GQ162784">
    <property type="protein sequence ID" value="ACS45388.1"/>
    <property type="molecule type" value="mRNA"/>
</dbReference>
<feature type="signal peptide" evidence="1">
    <location>
        <begin position="1"/>
        <end position="17"/>
    </location>
</feature>
<reference evidence="2" key="1">
    <citation type="journal article" date="2011" name="Insect Mol. Biol.">
        <title>Neuropeptide precursor gene discovery in the Chagas disease vector Rhodnius prolixus.</title>
        <authorList>
            <person name="Ons S."/>
            <person name="Sterkel M."/>
            <person name="Diambra L."/>
            <person name="Urlaub H."/>
            <person name="Rivera-Pomar R."/>
        </authorList>
    </citation>
    <scope>NUCLEOTIDE SEQUENCE</scope>
    <source>
        <tissue evidence="2">Brain</tissue>
    </source>
</reference>
<dbReference type="Pfam" id="PF08257">
    <property type="entry name" value="Sulfakinin"/>
    <property type="match status" value="1"/>
</dbReference>
<evidence type="ECO:0000313" key="2">
    <source>
        <dbReference type="EMBL" id="ACS45388.1"/>
    </source>
</evidence>
<dbReference type="InterPro" id="IPR013259">
    <property type="entry name" value="Sulfakinin"/>
</dbReference>
<name>C6K793_RHOPR</name>
<keyword evidence="1" id="KW-0732">Signal</keyword>
<feature type="chain" id="PRO_5002967066" evidence="1">
    <location>
        <begin position="18"/>
        <end position="99"/>
    </location>
</feature>
<dbReference type="AlphaFoldDB" id="C6K793"/>
<organism evidence="2">
    <name type="scientific">Rhodnius prolixus</name>
    <name type="common">Triatomid bug</name>
    <dbReference type="NCBI Taxonomy" id="13249"/>
    <lineage>
        <taxon>Eukaryota</taxon>
        <taxon>Metazoa</taxon>
        <taxon>Ecdysozoa</taxon>
        <taxon>Arthropoda</taxon>
        <taxon>Hexapoda</taxon>
        <taxon>Insecta</taxon>
        <taxon>Pterygota</taxon>
        <taxon>Neoptera</taxon>
        <taxon>Paraneoptera</taxon>
        <taxon>Hemiptera</taxon>
        <taxon>Heteroptera</taxon>
        <taxon>Panheteroptera</taxon>
        <taxon>Cimicomorpha</taxon>
        <taxon>Reduviidae</taxon>
        <taxon>Triatominae</taxon>
        <taxon>Rhodnius</taxon>
    </lineage>
</organism>
<evidence type="ECO:0000256" key="1">
    <source>
        <dbReference type="SAM" id="SignalP"/>
    </source>
</evidence>